<dbReference type="EMBL" id="CAJNOC010000029">
    <property type="protein sequence ID" value="CAF0708127.1"/>
    <property type="molecule type" value="Genomic_DNA"/>
</dbReference>
<dbReference type="AlphaFoldDB" id="A0A813MBB4"/>
<comment type="caution">
    <text evidence="2">The sequence shown here is derived from an EMBL/GenBank/DDBJ whole genome shotgun (WGS) entry which is preliminary data.</text>
</comment>
<gene>
    <name evidence="2" type="ORF">OXX778_LOCUS562</name>
</gene>
<protein>
    <submittedName>
        <fullName evidence="2">Uncharacterized protein</fullName>
    </submittedName>
</protein>
<name>A0A813MBB4_9BILA</name>
<feature type="region of interest" description="Disordered" evidence="1">
    <location>
        <begin position="21"/>
        <end position="72"/>
    </location>
</feature>
<dbReference type="Proteomes" id="UP000663879">
    <property type="component" value="Unassembled WGS sequence"/>
</dbReference>
<evidence type="ECO:0000313" key="2">
    <source>
        <dbReference type="EMBL" id="CAF0708127.1"/>
    </source>
</evidence>
<evidence type="ECO:0000313" key="3">
    <source>
        <dbReference type="Proteomes" id="UP000663879"/>
    </source>
</evidence>
<keyword evidence="3" id="KW-1185">Reference proteome</keyword>
<proteinExistence type="predicted"/>
<accession>A0A813MBB4</accession>
<evidence type="ECO:0000256" key="1">
    <source>
        <dbReference type="SAM" id="MobiDB-lite"/>
    </source>
</evidence>
<feature type="compositionally biased region" description="Polar residues" evidence="1">
    <location>
        <begin position="25"/>
        <end position="35"/>
    </location>
</feature>
<organism evidence="2 3">
    <name type="scientific">Brachionus calyciflorus</name>
    <dbReference type="NCBI Taxonomy" id="104777"/>
    <lineage>
        <taxon>Eukaryota</taxon>
        <taxon>Metazoa</taxon>
        <taxon>Spiralia</taxon>
        <taxon>Gnathifera</taxon>
        <taxon>Rotifera</taxon>
        <taxon>Eurotatoria</taxon>
        <taxon>Monogononta</taxon>
        <taxon>Pseudotrocha</taxon>
        <taxon>Ploima</taxon>
        <taxon>Brachionidae</taxon>
        <taxon>Brachionus</taxon>
    </lineage>
</organism>
<sequence>MSSYERRKKRLEDLKKLFRYEHTESGSSSNTTIVPGSSEETLAEDEETSERTRESEENILDDLYGTFHDLIK</sequence>
<reference evidence="2" key="1">
    <citation type="submission" date="2021-02" db="EMBL/GenBank/DDBJ databases">
        <authorList>
            <person name="Nowell W R."/>
        </authorList>
    </citation>
    <scope>NUCLEOTIDE SEQUENCE</scope>
    <source>
        <strain evidence="2">Ploen Becks lab</strain>
    </source>
</reference>